<protein>
    <submittedName>
        <fullName evidence="1">Uncharacterized protein</fullName>
    </submittedName>
</protein>
<dbReference type="Proteomes" id="UP000887013">
    <property type="component" value="Unassembled WGS sequence"/>
</dbReference>
<organism evidence="1 2">
    <name type="scientific">Nephila pilipes</name>
    <name type="common">Giant wood spider</name>
    <name type="synonym">Nephila maculata</name>
    <dbReference type="NCBI Taxonomy" id="299642"/>
    <lineage>
        <taxon>Eukaryota</taxon>
        <taxon>Metazoa</taxon>
        <taxon>Ecdysozoa</taxon>
        <taxon>Arthropoda</taxon>
        <taxon>Chelicerata</taxon>
        <taxon>Arachnida</taxon>
        <taxon>Araneae</taxon>
        <taxon>Araneomorphae</taxon>
        <taxon>Entelegynae</taxon>
        <taxon>Araneoidea</taxon>
        <taxon>Nephilidae</taxon>
        <taxon>Nephila</taxon>
    </lineage>
</organism>
<keyword evidence="2" id="KW-1185">Reference proteome</keyword>
<proteinExistence type="predicted"/>
<gene>
    <name evidence="1" type="ORF">NPIL_446111</name>
</gene>
<accession>A0A8X6U5N4</accession>
<sequence length="92" mass="10371">MGVGYLKSLFSIPLSRGKSVINDGVKSPIYRTAIREKVRRSRYPILKTYINSATPASRISLRFRSEIIARLSTLFCTYSVKTILAAMLEGDR</sequence>
<evidence type="ECO:0000313" key="1">
    <source>
        <dbReference type="EMBL" id="GFT83107.1"/>
    </source>
</evidence>
<dbReference type="EMBL" id="BMAW01072455">
    <property type="protein sequence ID" value="GFT83107.1"/>
    <property type="molecule type" value="Genomic_DNA"/>
</dbReference>
<evidence type="ECO:0000313" key="2">
    <source>
        <dbReference type="Proteomes" id="UP000887013"/>
    </source>
</evidence>
<comment type="caution">
    <text evidence="1">The sequence shown here is derived from an EMBL/GenBank/DDBJ whole genome shotgun (WGS) entry which is preliminary data.</text>
</comment>
<name>A0A8X6U5N4_NEPPI</name>
<reference evidence="1" key="1">
    <citation type="submission" date="2020-08" db="EMBL/GenBank/DDBJ databases">
        <title>Multicomponent nature underlies the extraordinary mechanical properties of spider dragline silk.</title>
        <authorList>
            <person name="Kono N."/>
            <person name="Nakamura H."/>
            <person name="Mori M."/>
            <person name="Yoshida Y."/>
            <person name="Ohtoshi R."/>
            <person name="Malay A.D."/>
            <person name="Moran D.A.P."/>
            <person name="Tomita M."/>
            <person name="Numata K."/>
            <person name="Arakawa K."/>
        </authorList>
    </citation>
    <scope>NUCLEOTIDE SEQUENCE</scope>
</reference>
<dbReference type="AlphaFoldDB" id="A0A8X6U5N4"/>